<comment type="caution">
    <text evidence="4">The sequence shown here is derived from an EMBL/GenBank/DDBJ whole genome shotgun (WGS) entry which is preliminary data.</text>
</comment>
<evidence type="ECO:0000256" key="3">
    <source>
        <dbReference type="SAM" id="Phobius"/>
    </source>
</evidence>
<sequence length="378" mass="41632">MAEKTKKPTAKKLRDAAEKGQVVHSPVVVRFVASIALLELIFATRNQWRPALETLTQRPFDVLGTASTATPGMLGEILMPVLAIAALISVVAAAFAATLGVAANIMQTGFVFSPKALPRYEGLNAVQNLMQMFQMDRLLELLLNMLKVTFIGGAAGFAVYASLDTLLHLADHTLDVAFDRLLDVVVYIERSSMAAIVVLVALDWMLKRKTFMKQMMMSTEDIKREHKDQDGDPHTKQHRKKISKEITLGDNASNTRKADVIVTNPTHFAVAIGFQHIGLPLPYVLARGKDEQALAMIKIAEKDGIPRVRYVWLARTLYSVGREGKPVPRVTLRAVAAVYRALYQLMEQKASQDEAIELGTDPEDPEPHPPSAPASTNE</sequence>
<evidence type="ECO:0000313" key="5">
    <source>
        <dbReference type="Proteomes" id="UP000265955"/>
    </source>
</evidence>
<dbReference type="Proteomes" id="UP000265955">
    <property type="component" value="Unassembled WGS sequence"/>
</dbReference>
<dbReference type="InterPro" id="IPR029025">
    <property type="entry name" value="T3SS_substrate_exporter_C"/>
</dbReference>
<name>A0A3A3FI26_9BURK</name>
<protein>
    <submittedName>
        <fullName evidence="4">EscU/YscU/HrcU family type III secretion system export apparatus switch protein</fullName>
    </submittedName>
</protein>
<organism evidence="4 5">
    <name type="scientific">Noviherbaspirillum saxi</name>
    <dbReference type="NCBI Taxonomy" id="2320863"/>
    <lineage>
        <taxon>Bacteria</taxon>
        <taxon>Pseudomonadati</taxon>
        <taxon>Pseudomonadota</taxon>
        <taxon>Betaproteobacteria</taxon>
        <taxon>Burkholderiales</taxon>
        <taxon>Oxalobacteraceae</taxon>
        <taxon>Noviherbaspirillum</taxon>
    </lineage>
</organism>
<keyword evidence="5" id="KW-1185">Reference proteome</keyword>
<dbReference type="PANTHER" id="PTHR30531">
    <property type="entry name" value="FLAGELLAR BIOSYNTHETIC PROTEIN FLHB"/>
    <property type="match status" value="1"/>
</dbReference>
<comment type="similarity">
    <text evidence="1">Belongs to the type III secretion exporter family.</text>
</comment>
<dbReference type="Gene3D" id="3.40.1690.10">
    <property type="entry name" value="secretion proteins EscU"/>
    <property type="match status" value="1"/>
</dbReference>
<dbReference type="GO" id="GO:0005886">
    <property type="term" value="C:plasma membrane"/>
    <property type="evidence" value="ECO:0007669"/>
    <property type="project" value="TreeGrafter"/>
</dbReference>
<keyword evidence="3" id="KW-0812">Transmembrane</keyword>
<evidence type="ECO:0000256" key="2">
    <source>
        <dbReference type="SAM" id="MobiDB-lite"/>
    </source>
</evidence>
<evidence type="ECO:0000256" key="1">
    <source>
        <dbReference type="ARBA" id="ARBA00010690"/>
    </source>
</evidence>
<dbReference type="Pfam" id="PF01312">
    <property type="entry name" value="Bac_export_2"/>
    <property type="match status" value="1"/>
</dbReference>
<dbReference type="OrthoDB" id="9807950at2"/>
<keyword evidence="3" id="KW-0472">Membrane</keyword>
<dbReference type="GO" id="GO:0009306">
    <property type="term" value="P:protein secretion"/>
    <property type="evidence" value="ECO:0007669"/>
    <property type="project" value="InterPro"/>
</dbReference>
<feature type="transmembrane region" description="Helical" evidence="3">
    <location>
        <begin position="181"/>
        <end position="206"/>
    </location>
</feature>
<feature type="region of interest" description="Disordered" evidence="2">
    <location>
        <begin position="353"/>
        <end position="378"/>
    </location>
</feature>
<dbReference type="AlphaFoldDB" id="A0A3A3FI26"/>
<reference evidence="5" key="1">
    <citation type="submission" date="2018-09" db="EMBL/GenBank/DDBJ databases">
        <authorList>
            <person name="Zhu H."/>
        </authorList>
    </citation>
    <scope>NUCLEOTIDE SEQUENCE [LARGE SCALE GENOMIC DNA]</scope>
    <source>
        <strain evidence="5">K1R23-30</strain>
    </source>
</reference>
<dbReference type="RefSeq" id="WP_119772060.1">
    <property type="nucleotide sequence ID" value="NZ_QYUO01000003.1"/>
</dbReference>
<dbReference type="EMBL" id="QYUO01000003">
    <property type="protein sequence ID" value="RJF92174.1"/>
    <property type="molecule type" value="Genomic_DNA"/>
</dbReference>
<dbReference type="InterPro" id="IPR006135">
    <property type="entry name" value="T3SS_substrate_exporter"/>
</dbReference>
<feature type="transmembrane region" description="Helical" evidence="3">
    <location>
        <begin position="21"/>
        <end position="43"/>
    </location>
</feature>
<feature type="transmembrane region" description="Helical" evidence="3">
    <location>
        <begin position="141"/>
        <end position="161"/>
    </location>
</feature>
<dbReference type="SUPFAM" id="SSF160544">
    <property type="entry name" value="EscU C-terminal domain-like"/>
    <property type="match status" value="1"/>
</dbReference>
<dbReference type="PANTHER" id="PTHR30531:SF14">
    <property type="entry name" value="SURFACE PRESENTATION OF ANTIGENS PROTEIN SPAS"/>
    <property type="match status" value="1"/>
</dbReference>
<feature type="transmembrane region" description="Helical" evidence="3">
    <location>
        <begin position="77"/>
        <end position="105"/>
    </location>
</feature>
<dbReference type="PRINTS" id="PR00950">
    <property type="entry name" value="TYPE3IMSPROT"/>
</dbReference>
<accession>A0A3A3FI26</accession>
<gene>
    <name evidence="4" type="ORF">D3871_26390</name>
</gene>
<keyword evidence="3" id="KW-1133">Transmembrane helix</keyword>
<feature type="compositionally biased region" description="Acidic residues" evidence="2">
    <location>
        <begin position="354"/>
        <end position="364"/>
    </location>
</feature>
<proteinExistence type="inferred from homology"/>
<evidence type="ECO:0000313" key="4">
    <source>
        <dbReference type="EMBL" id="RJF92174.1"/>
    </source>
</evidence>